<dbReference type="SMART" id="SM00849">
    <property type="entry name" value="Lactamase_B"/>
    <property type="match status" value="1"/>
</dbReference>
<name>A0A3B0X004_9ZZZZ</name>
<feature type="domain" description="Metallo-beta-lactamase" evidence="1">
    <location>
        <begin position="54"/>
        <end position="240"/>
    </location>
</feature>
<organism evidence="2">
    <name type="scientific">hydrothermal vent metagenome</name>
    <dbReference type="NCBI Taxonomy" id="652676"/>
    <lineage>
        <taxon>unclassified sequences</taxon>
        <taxon>metagenomes</taxon>
        <taxon>ecological metagenomes</taxon>
    </lineage>
</organism>
<accession>A0A3B0X004</accession>
<evidence type="ECO:0000259" key="1">
    <source>
        <dbReference type="SMART" id="SM00849"/>
    </source>
</evidence>
<dbReference type="EMBL" id="UOFG01000010">
    <property type="protein sequence ID" value="VAW58020.1"/>
    <property type="molecule type" value="Genomic_DNA"/>
</dbReference>
<evidence type="ECO:0000313" key="2">
    <source>
        <dbReference type="EMBL" id="VAW58020.1"/>
    </source>
</evidence>
<reference evidence="2" key="1">
    <citation type="submission" date="2018-06" db="EMBL/GenBank/DDBJ databases">
        <authorList>
            <person name="Zhirakovskaya E."/>
        </authorList>
    </citation>
    <scope>NUCLEOTIDE SEQUENCE</scope>
</reference>
<dbReference type="InterPro" id="IPR001279">
    <property type="entry name" value="Metallo-B-lactamas"/>
</dbReference>
<dbReference type="GO" id="GO:0016787">
    <property type="term" value="F:hydrolase activity"/>
    <property type="evidence" value="ECO:0007669"/>
    <property type="project" value="UniProtKB-KW"/>
</dbReference>
<dbReference type="PANTHER" id="PTHR42951">
    <property type="entry name" value="METALLO-BETA-LACTAMASE DOMAIN-CONTAINING"/>
    <property type="match status" value="1"/>
</dbReference>
<dbReference type="InterPro" id="IPR036866">
    <property type="entry name" value="RibonucZ/Hydroxyglut_hydro"/>
</dbReference>
<gene>
    <name evidence="2" type="ORF">MNBD_GAMMA11-2466</name>
</gene>
<keyword evidence="2" id="KW-0378">Hydrolase</keyword>
<dbReference type="SUPFAM" id="SSF56281">
    <property type="entry name" value="Metallo-hydrolase/oxidoreductase"/>
    <property type="match status" value="1"/>
</dbReference>
<dbReference type="AlphaFoldDB" id="A0A3B0X004"/>
<dbReference type="CDD" id="cd16282">
    <property type="entry name" value="metallo-hydrolase-like_MBL-fold"/>
    <property type="match status" value="1"/>
</dbReference>
<proteinExistence type="predicted"/>
<dbReference type="InterPro" id="IPR050855">
    <property type="entry name" value="NDM-1-like"/>
</dbReference>
<protein>
    <submittedName>
        <fullName evidence="2">MBL-fold metallo-hydrolase superfamily</fullName>
    </submittedName>
</protein>
<dbReference type="Gene3D" id="3.60.15.10">
    <property type="entry name" value="Ribonuclease Z/Hydroxyacylglutathione hydrolase-like"/>
    <property type="match status" value="1"/>
</dbReference>
<sequence length="314" mass="35078">MKKIFSILIFVSLSVNAYSHEYFNRFTADKINEGVYVIHGPRELPNAENRGFMNNPAFIIAGKSVVVIDPGTSQETGEMVLREIKKHTDKPVSHIFNTHIHGDHWLGNDAIRQKYPAVKIIADPRMIEKARAGAAQTWIERMKKMTAGATKGTKIAFPDIAMSDGEQIKVAGKTFAIHSVGIAHSNTDIMIEYVEGSTLFTGDNAANQRIMRMDDGSFRDSIKAMEKAVALKLKHYVPGHGASGDIKIVQMQKAYFETLYKQVSLLNEAGMEDFEMKPEIEAALSRYKGWDGFKEELGKHISLVKLEVEAAEFE</sequence>
<dbReference type="Pfam" id="PF00753">
    <property type="entry name" value="Lactamase_B"/>
    <property type="match status" value="1"/>
</dbReference>